<sequence length="92" mass="10118">MRPNADTDFPLNPSLPLGEHVAIHAAIEAARNAEAYEATLERMARDIEAVIARQESVDSDDLATLGWTVTQIAEIAPEALEMVRNRALRHLS</sequence>
<dbReference type="eggNOG" id="ENOG5031ARB">
    <property type="taxonomic scope" value="Bacteria"/>
</dbReference>
<accession>D7A3Y7</accession>
<reference evidence="2 3" key="1">
    <citation type="journal article" date="2012" name="Stand. Genomic Sci.">
        <title>Complete genome sequence of the facultatively chemolithoautotrophic and methylotrophic alpha Proteobacterium Starkeya novella type strain (ATCC 8093(T)).</title>
        <authorList>
            <person name="Kappler U."/>
            <person name="Davenport K."/>
            <person name="Beatson S."/>
            <person name="Lucas S."/>
            <person name="Lapidus A."/>
            <person name="Copeland A."/>
            <person name="Berry K.W."/>
            <person name="Glavina Del Rio T."/>
            <person name="Hammon N."/>
            <person name="Dalin E."/>
            <person name="Tice H."/>
            <person name="Pitluck S."/>
            <person name="Richardson P."/>
            <person name="Bruce D."/>
            <person name="Goodwin L.A."/>
            <person name="Han C."/>
            <person name="Tapia R."/>
            <person name="Detter J.C."/>
            <person name="Chang Y.J."/>
            <person name="Jeffries C.D."/>
            <person name="Land M."/>
            <person name="Hauser L."/>
            <person name="Kyrpides N.C."/>
            <person name="Goker M."/>
            <person name="Ivanova N."/>
            <person name="Klenk H.P."/>
            <person name="Woyke T."/>
        </authorList>
    </citation>
    <scope>NUCLEOTIDE SEQUENCE [LARGE SCALE GENOMIC DNA]</scope>
    <source>
        <strain evidence="3">ATCC 8093 / DSM 506 / JCM 20403 / CCM 1077 / IAM 12100 / NBRC 12443 / NCIMB 10456</strain>
    </source>
</reference>
<dbReference type="AlphaFoldDB" id="D7A3Y7"/>
<name>D7A3Y7_ANCN5</name>
<evidence type="ECO:0000313" key="3">
    <source>
        <dbReference type="Proteomes" id="UP000006633"/>
    </source>
</evidence>
<evidence type="ECO:0000313" key="2">
    <source>
        <dbReference type="EMBL" id="ADH91764.1"/>
    </source>
</evidence>
<dbReference type="HOGENOM" id="CLU_2411757_0_0_5"/>
<protein>
    <submittedName>
        <fullName evidence="2">FAD dependent oxidoreductase</fullName>
    </submittedName>
</protein>
<feature type="coiled-coil region" evidence="1">
    <location>
        <begin position="26"/>
        <end position="53"/>
    </location>
</feature>
<organism evidence="2 3">
    <name type="scientific">Ancylobacter novellus (strain ATCC 8093 / DSM 506 / JCM 20403 / CCM 1077 / IAM 12100 / NBRC 12443 / NCIMB 10456)</name>
    <name type="common">Starkeya novella</name>
    <dbReference type="NCBI Taxonomy" id="639283"/>
    <lineage>
        <taxon>Bacteria</taxon>
        <taxon>Pseudomonadati</taxon>
        <taxon>Pseudomonadota</taxon>
        <taxon>Alphaproteobacteria</taxon>
        <taxon>Hyphomicrobiales</taxon>
        <taxon>Xanthobacteraceae</taxon>
        <taxon>Ancylobacter</taxon>
    </lineage>
</organism>
<dbReference type="EMBL" id="CP002026">
    <property type="protein sequence ID" value="ADH91764.1"/>
    <property type="molecule type" value="Genomic_DNA"/>
</dbReference>
<dbReference type="STRING" id="639283.Snov_4508"/>
<proteinExistence type="predicted"/>
<dbReference type="KEGG" id="sno:Snov_4508"/>
<dbReference type="RefSeq" id="WP_013169262.1">
    <property type="nucleotide sequence ID" value="NC_014217.1"/>
</dbReference>
<keyword evidence="1" id="KW-0175">Coiled coil</keyword>
<keyword evidence="3" id="KW-1185">Reference proteome</keyword>
<gene>
    <name evidence="2" type="ordered locus">Snov_4508</name>
</gene>
<evidence type="ECO:0000256" key="1">
    <source>
        <dbReference type="SAM" id="Coils"/>
    </source>
</evidence>
<dbReference type="Proteomes" id="UP000006633">
    <property type="component" value="Chromosome"/>
</dbReference>